<keyword evidence="3" id="KW-1185">Reference proteome</keyword>
<comment type="caution">
    <text evidence="2">The sequence shown here is derived from an EMBL/GenBank/DDBJ whole genome shotgun (WGS) entry which is preliminary data.</text>
</comment>
<dbReference type="AlphaFoldDB" id="A0A364NA21"/>
<gene>
    <name evidence="2" type="ORF">DDE83_002759</name>
</gene>
<protein>
    <submittedName>
        <fullName evidence="2">Uncharacterized protein</fullName>
    </submittedName>
</protein>
<accession>A0A364NA21</accession>
<feature type="compositionally biased region" description="Pro residues" evidence="1">
    <location>
        <begin position="105"/>
        <end position="115"/>
    </location>
</feature>
<sequence length="352" mass="37215">MEPSLSLRRLLPLFLSVIFSILLLFSVEIDGSVIPKPAEDRLNSVLDLLNSAKASTTASAVVPPAVIPPVIPEPVGDHLSSMLSLLHSATASAVVPSGPACPVPDPVPDVTPAPPLSSAVAPAPPPAPVSTPTSKPLSSSKPAPPPSSAVASAPPPAQVSTPTSKPLSSSKTSQSPTLTTSTKSSTNVAESLSPQPTSPIHALSIVADFRVKGDYKDTFTWAFFYTPYGQAVGCRRNYAISVEEPMKYSPDTCKLGGTFDMVLYGKSCTYKNNGHSTGKLFCGDQTISCKKDVNNPEALQGALNPLFRSPVDDGNVVSEKGALRDLYWIWYDNPGQYSCGDDKRVPMFTCEW</sequence>
<reference evidence="3" key="1">
    <citation type="submission" date="2018-05" db="EMBL/GenBank/DDBJ databases">
        <title>Draft genome sequence of Stemphylium lycopersici strain CIDEFI 213.</title>
        <authorList>
            <person name="Medina R."/>
            <person name="Franco M.E.E."/>
            <person name="Lucentini C.G."/>
            <person name="Saparrat M.C.N."/>
            <person name="Balatti P.A."/>
        </authorList>
    </citation>
    <scope>NUCLEOTIDE SEQUENCE [LARGE SCALE GENOMIC DNA]</scope>
    <source>
        <strain evidence="3">CIDEFI 213</strain>
    </source>
</reference>
<dbReference type="Proteomes" id="UP000249619">
    <property type="component" value="Unassembled WGS sequence"/>
</dbReference>
<organism evidence="2 3">
    <name type="scientific">Stemphylium lycopersici</name>
    <name type="common">Tomato gray leaf spot disease fungus</name>
    <name type="synonym">Thyrospora lycopersici</name>
    <dbReference type="NCBI Taxonomy" id="183478"/>
    <lineage>
        <taxon>Eukaryota</taxon>
        <taxon>Fungi</taxon>
        <taxon>Dikarya</taxon>
        <taxon>Ascomycota</taxon>
        <taxon>Pezizomycotina</taxon>
        <taxon>Dothideomycetes</taxon>
        <taxon>Pleosporomycetidae</taxon>
        <taxon>Pleosporales</taxon>
        <taxon>Pleosporineae</taxon>
        <taxon>Pleosporaceae</taxon>
        <taxon>Stemphylium</taxon>
    </lineage>
</organism>
<evidence type="ECO:0000313" key="2">
    <source>
        <dbReference type="EMBL" id="RAR13871.1"/>
    </source>
</evidence>
<dbReference type="OrthoDB" id="3800040at2759"/>
<dbReference type="EMBL" id="QGDH01000029">
    <property type="protein sequence ID" value="RAR13871.1"/>
    <property type="molecule type" value="Genomic_DNA"/>
</dbReference>
<evidence type="ECO:0000256" key="1">
    <source>
        <dbReference type="SAM" id="MobiDB-lite"/>
    </source>
</evidence>
<feature type="compositionally biased region" description="Low complexity" evidence="1">
    <location>
        <begin position="158"/>
        <end position="186"/>
    </location>
</feature>
<feature type="compositionally biased region" description="Pro residues" evidence="1">
    <location>
        <begin position="142"/>
        <end position="157"/>
    </location>
</feature>
<proteinExistence type="predicted"/>
<evidence type="ECO:0000313" key="3">
    <source>
        <dbReference type="Proteomes" id="UP000249619"/>
    </source>
</evidence>
<name>A0A364NA21_STELY</name>
<feature type="compositionally biased region" description="Low complexity" evidence="1">
    <location>
        <begin position="130"/>
        <end position="141"/>
    </location>
</feature>
<feature type="region of interest" description="Disordered" evidence="1">
    <location>
        <begin position="105"/>
        <end position="197"/>
    </location>
</feature>